<organism evidence="1 2">
    <name type="scientific">Ficus carica</name>
    <name type="common">Common fig</name>
    <dbReference type="NCBI Taxonomy" id="3494"/>
    <lineage>
        <taxon>Eukaryota</taxon>
        <taxon>Viridiplantae</taxon>
        <taxon>Streptophyta</taxon>
        <taxon>Embryophyta</taxon>
        <taxon>Tracheophyta</taxon>
        <taxon>Spermatophyta</taxon>
        <taxon>Magnoliopsida</taxon>
        <taxon>eudicotyledons</taxon>
        <taxon>Gunneridae</taxon>
        <taxon>Pentapetalae</taxon>
        <taxon>rosids</taxon>
        <taxon>fabids</taxon>
        <taxon>Rosales</taxon>
        <taxon>Moraceae</taxon>
        <taxon>Ficeae</taxon>
        <taxon>Ficus</taxon>
    </lineage>
</organism>
<gene>
    <name evidence="1" type="ORF">TIFTF001_049129</name>
</gene>
<sequence length="57" mass="6740">MDQTTGRFFFYIRYKKCKLSICELYRCRTMPIAAMVAVYQKHGKVGKEIYAVGFCFK</sequence>
<dbReference type="Proteomes" id="UP001187192">
    <property type="component" value="Unassembled WGS sequence"/>
</dbReference>
<evidence type="ECO:0000313" key="2">
    <source>
        <dbReference type="Proteomes" id="UP001187192"/>
    </source>
</evidence>
<protein>
    <submittedName>
        <fullName evidence="1">Uncharacterized protein</fullName>
    </submittedName>
</protein>
<name>A0AA87ZGK2_FICCA</name>
<evidence type="ECO:0000313" key="1">
    <source>
        <dbReference type="EMBL" id="GMN24321.1"/>
    </source>
</evidence>
<dbReference type="EMBL" id="BTGU01006850">
    <property type="protein sequence ID" value="GMN24321.1"/>
    <property type="molecule type" value="Genomic_DNA"/>
</dbReference>
<accession>A0AA87ZGK2</accession>
<keyword evidence="2" id="KW-1185">Reference proteome</keyword>
<proteinExistence type="predicted"/>
<comment type="caution">
    <text evidence="1">The sequence shown here is derived from an EMBL/GenBank/DDBJ whole genome shotgun (WGS) entry which is preliminary data.</text>
</comment>
<reference evidence="1" key="1">
    <citation type="submission" date="2023-07" db="EMBL/GenBank/DDBJ databases">
        <title>draft genome sequence of fig (Ficus carica).</title>
        <authorList>
            <person name="Takahashi T."/>
            <person name="Nishimura K."/>
        </authorList>
    </citation>
    <scope>NUCLEOTIDE SEQUENCE</scope>
</reference>
<dbReference type="AlphaFoldDB" id="A0AA87ZGK2"/>